<evidence type="ECO:0000256" key="2">
    <source>
        <dbReference type="ARBA" id="ARBA00023002"/>
    </source>
</evidence>
<dbReference type="OrthoDB" id="3687641at2759"/>
<evidence type="ECO:0000313" key="5">
    <source>
        <dbReference type="Proteomes" id="UP000077266"/>
    </source>
</evidence>
<evidence type="ECO:0000313" key="4">
    <source>
        <dbReference type="EMBL" id="KZV85740.1"/>
    </source>
</evidence>
<dbReference type="PANTHER" id="PTHR33365">
    <property type="entry name" value="YALI0B05434P"/>
    <property type="match status" value="1"/>
</dbReference>
<dbReference type="STRING" id="1314781.A0A165DZE6"/>
<dbReference type="InterPro" id="IPR021765">
    <property type="entry name" value="UstYa-like"/>
</dbReference>
<comment type="similarity">
    <text evidence="3">Belongs to the ustYa family.</text>
</comment>
<dbReference type="GO" id="GO:0043386">
    <property type="term" value="P:mycotoxin biosynthetic process"/>
    <property type="evidence" value="ECO:0007669"/>
    <property type="project" value="InterPro"/>
</dbReference>
<dbReference type="InParanoid" id="A0A165DZE6"/>
<protein>
    <submittedName>
        <fullName evidence="4">Uncharacterized protein</fullName>
    </submittedName>
</protein>
<keyword evidence="2" id="KW-0560">Oxidoreductase</keyword>
<reference evidence="4 5" key="1">
    <citation type="journal article" date="2016" name="Mol. Biol. Evol.">
        <title>Comparative Genomics of Early-Diverging Mushroom-Forming Fungi Provides Insights into the Origins of Lignocellulose Decay Capabilities.</title>
        <authorList>
            <person name="Nagy L.G."/>
            <person name="Riley R."/>
            <person name="Tritt A."/>
            <person name="Adam C."/>
            <person name="Daum C."/>
            <person name="Floudas D."/>
            <person name="Sun H."/>
            <person name="Yadav J.S."/>
            <person name="Pangilinan J."/>
            <person name="Larsson K.H."/>
            <person name="Matsuura K."/>
            <person name="Barry K."/>
            <person name="Labutti K."/>
            <person name="Kuo R."/>
            <person name="Ohm R.A."/>
            <person name="Bhattacharya S.S."/>
            <person name="Shirouzu T."/>
            <person name="Yoshinaga Y."/>
            <person name="Martin F.M."/>
            <person name="Grigoriev I.V."/>
            <person name="Hibbett D.S."/>
        </authorList>
    </citation>
    <scope>NUCLEOTIDE SEQUENCE [LARGE SCALE GENOMIC DNA]</scope>
    <source>
        <strain evidence="4 5">HHB12029</strain>
    </source>
</reference>
<proteinExistence type="inferred from homology"/>
<dbReference type="AlphaFoldDB" id="A0A165DZE6"/>
<dbReference type="EMBL" id="KV426178">
    <property type="protein sequence ID" value="KZV85740.1"/>
    <property type="molecule type" value="Genomic_DNA"/>
</dbReference>
<evidence type="ECO:0000256" key="1">
    <source>
        <dbReference type="ARBA" id="ARBA00004685"/>
    </source>
</evidence>
<dbReference type="Proteomes" id="UP000077266">
    <property type="component" value="Unassembled WGS sequence"/>
</dbReference>
<dbReference type="Pfam" id="PF11807">
    <property type="entry name" value="UstYa"/>
    <property type="match status" value="1"/>
</dbReference>
<keyword evidence="5" id="KW-1185">Reference proteome</keyword>
<sequence length="149" mass="16409">MDKVHKPSEDTVHYAYETSLGALESNSTLPSGGGIIHLGPNQRAFSISMFHQLRCLNIMGRDVSIRASTAAPRESTALEQHCMNYLRQMILCRSSIRLESGINIEGGRLVTSSVTHTCSDWSAVYSAAEANYAAYKRNRGETDVDKQSL</sequence>
<dbReference type="GO" id="GO:0016491">
    <property type="term" value="F:oxidoreductase activity"/>
    <property type="evidence" value="ECO:0007669"/>
    <property type="project" value="UniProtKB-KW"/>
</dbReference>
<dbReference type="PANTHER" id="PTHR33365:SF11">
    <property type="entry name" value="TAT PATHWAY SIGNAL SEQUENCE"/>
    <property type="match status" value="1"/>
</dbReference>
<name>A0A165DZE6_EXIGL</name>
<comment type="pathway">
    <text evidence="1">Mycotoxin biosynthesis.</text>
</comment>
<evidence type="ECO:0000256" key="3">
    <source>
        <dbReference type="ARBA" id="ARBA00035112"/>
    </source>
</evidence>
<gene>
    <name evidence="4" type="ORF">EXIGLDRAFT_622690</name>
</gene>
<accession>A0A165DZE6</accession>
<organism evidence="4 5">
    <name type="scientific">Exidia glandulosa HHB12029</name>
    <dbReference type="NCBI Taxonomy" id="1314781"/>
    <lineage>
        <taxon>Eukaryota</taxon>
        <taxon>Fungi</taxon>
        <taxon>Dikarya</taxon>
        <taxon>Basidiomycota</taxon>
        <taxon>Agaricomycotina</taxon>
        <taxon>Agaricomycetes</taxon>
        <taxon>Auriculariales</taxon>
        <taxon>Exidiaceae</taxon>
        <taxon>Exidia</taxon>
    </lineage>
</organism>